<evidence type="ECO:0000259" key="2">
    <source>
        <dbReference type="PROSITE" id="PS50021"/>
    </source>
</evidence>
<sequence length="730" mass="85733">MTETRQDEFMTGNVNMEELEADLIKSGNFVTGLTEEEILRRIKATKKYYNLIRLEGAKEWINREYCEVKSVREFKEQLRTGILLAEIANKNGYKCKVYRENTAKYYEIENINNFLRFLKTTKLPSCYHFETLDLWEYKNESKVIACLYALAKLLSNEGKSEGIKAVNEKEVCFTKDDLEAADCGEIDLEEIQRGLEEVRKDFNEEKEISEEKEIYIEKPDLNLDLIPSTVKSLIWRKAFKDLFIEKNINLSSIRKYFKSINYEYKSHGITYAVIDLIKNNQILENLISESYKVIRLLARNVNKRNIEEVGIFIHKSNNYDSLKRILFLLIGNYPLLISLINISNFMILELIFPNNNIGNFSFKKFLEFYKTVDYNKALEVAKHHFNNNSYVNLPEYLELFNIEDINCDLEMETSKFKLNDTKYILQISINKINKIIKLLKENIKYCKGELKALVNEIGFFDKKLEGSNLTVKFENKKNLLEDTGIDYSYYDSEFNLDVEDFHLDTELLEQLGKKMYLNEVKNKLIKLIVDSNEEDDLIELLFKNDEHNKLKAEVKEDLNLLESLNITKRSNDYNEMLHYIVETINDDDTYMEMNEIIAKNKELLTKYENLKDYLNCYAKNVVTNKSGFFNRTVEPKSKYGTYKYPISRFDPKFHTNVDISQFSLKISSNEPLIYKCDLIFDSTVVQACSVNLCELLVSFENNNSSLNMFEICSINVSHLIDIINKQYIID</sequence>
<keyword evidence="1" id="KW-1133">Transmembrane helix</keyword>
<keyword evidence="1" id="KW-0472">Membrane</keyword>
<dbReference type="OrthoDB" id="775356at2759"/>
<name>A0A1X0QBH5_9MICR</name>
<comment type="caution">
    <text evidence="3">The sequence shown here is derived from an EMBL/GenBank/DDBJ whole genome shotgun (WGS) entry which is preliminary data.</text>
</comment>
<dbReference type="VEuPathDB" id="MicrosporidiaDB:A0H76_493"/>
<dbReference type="GO" id="GO:0005096">
    <property type="term" value="F:GTPase activator activity"/>
    <property type="evidence" value="ECO:0007669"/>
    <property type="project" value="TreeGrafter"/>
</dbReference>
<dbReference type="Proteomes" id="UP000192356">
    <property type="component" value="Unassembled WGS sequence"/>
</dbReference>
<protein>
    <submittedName>
        <fullName evidence="3">RNG2</fullName>
    </submittedName>
</protein>
<dbReference type="Gene3D" id="1.10.418.10">
    <property type="entry name" value="Calponin-like domain"/>
    <property type="match status" value="1"/>
</dbReference>
<accession>A0A1X0QBH5</accession>
<reference evidence="3 4" key="1">
    <citation type="journal article" date="2017" name="Environ. Microbiol.">
        <title>Decay of the glycolytic pathway and adaptation to intranuclear parasitism within Enterocytozoonidae microsporidia.</title>
        <authorList>
            <person name="Wiredu Boakye D."/>
            <person name="Jaroenlak P."/>
            <person name="Prachumwat A."/>
            <person name="Williams T.A."/>
            <person name="Bateman K.S."/>
            <person name="Itsathitphaisarn O."/>
            <person name="Sritunyalucksana K."/>
            <person name="Paszkiewicz K.H."/>
            <person name="Moore K.A."/>
            <person name="Stentiford G.D."/>
            <person name="Williams B.A."/>
        </authorList>
    </citation>
    <scope>NUCLEOTIDE SEQUENCE [LARGE SCALE GENOMIC DNA]</scope>
    <source>
        <strain evidence="3 4">GB1</strain>
    </source>
</reference>
<evidence type="ECO:0000313" key="3">
    <source>
        <dbReference type="EMBL" id="ORD97117.1"/>
    </source>
</evidence>
<dbReference type="EMBL" id="LVKB01000040">
    <property type="protein sequence ID" value="ORD97117.1"/>
    <property type="molecule type" value="Genomic_DNA"/>
</dbReference>
<dbReference type="PROSITE" id="PS50021">
    <property type="entry name" value="CH"/>
    <property type="match status" value="1"/>
</dbReference>
<feature type="transmembrane region" description="Helical" evidence="1">
    <location>
        <begin position="325"/>
        <end position="347"/>
    </location>
</feature>
<keyword evidence="1" id="KW-0812">Transmembrane</keyword>
<proteinExistence type="predicted"/>
<dbReference type="VEuPathDB" id="MicrosporidiaDB:HERIO_992"/>
<dbReference type="PANTHER" id="PTHR14149">
    <property type="entry name" value="RAS GTPASE-ACTIVATING PROTEIN WITH IQ MOTIF"/>
    <property type="match status" value="1"/>
</dbReference>
<dbReference type="CDD" id="cd21206">
    <property type="entry name" value="CH_IQGAP"/>
    <property type="match status" value="1"/>
</dbReference>
<dbReference type="Pfam" id="PF00307">
    <property type="entry name" value="CH"/>
    <property type="match status" value="1"/>
</dbReference>
<dbReference type="AlphaFoldDB" id="A0A1X0QBH5"/>
<organism evidence="3 4">
    <name type="scientific">Hepatospora eriocheir</name>
    <dbReference type="NCBI Taxonomy" id="1081669"/>
    <lineage>
        <taxon>Eukaryota</taxon>
        <taxon>Fungi</taxon>
        <taxon>Fungi incertae sedis</taxon>
        <taxon>Microsporidia</taxon>
        <taxon>Hepatosporidae</taxon>
        <taxon>Hepatospora</taxon>
    </lineage>
</organism>
<gene>
    <name evidence="3" type="primary">RNG2</name>
    <name evidence="3" type="ORF">HERIO_992</name>
</gene>
<dbReference type="InterPro" id="IPR001715">
    <property type="entry name" value="CH_dom"/>
</dbReference>
<keyword evidence="4" id="KW-1185">Reference proteome</keyword>
<evidence type="ECO:0000256" key="1">
    <source>
        <dbReference type="SAM" id="Phobius"/>
    </source>
</evidence>
<feature type="domain" description="Calponin-homology (CH)" evidence="2">
    <location>
        <begin position="51"/>
        <end position="155"/>
    </location>
</feature>
<dbReference type="InterPro" id="IPR036872">
    <property type="entry name" value="CH_dom_sf"/>
</dbReference>
<dbReference type="GO" id="GO:0005938">
    <property type="term" value="C:cell cortex"/>
    <property type="evidence" value="ECO:0007669"/>
    <property type="project" value="TreeGrafter"/>
</dbReference>
<evidence type="ECO:0000313" key="4">
    <source>
        <dbReference type="Proteomes" id="UP000192356"/>
    </source>
</evidence>
<dbReference type="SUPFAM" id="SSF143885">
    <property type="entry name" value="RGC domain-like"/>
    <property type="match status" value="1"/>
</dbReference>
<dbReference type="SUPFAM" id="SSF47576">
    <property type="entry name" value="Calponin-homology domain, CH-domain"/>
    <property type="match status" value="1"/>
</dbReference>